<dbReference type="OrthoDB" id="6988449at2"/>
<proteinExistence type="inferred from homology"/>
<dbReference type="InterPro" id="IPR036388">
    <property type="entry name" value="WH-like_DNA-bd_sf"/>
</dbReference>
<evidence type="ECO:0000256" key="1">
    <source>
        <dbReference type="ARBA" id="ARBA00009437"/>
    </source>
</evidence>
<organism evidence="6 7">
    <name type="scientific">Pseudoalteromonas ruthenica</name>
    <dbReference type="NCBI Taxonomy" id="151081"/>
    <lineage>
        <taxon>Bacteria</taxon>
        <taxon>Pseudomonadati</taxon>
        <taxon>Pseudomonadota</taxon>
        <taxon>Gammaproteobacteria</taxon>
        <taxon>Alteromonadales</taxon>
        <taxon>Pseudoalteromonadaceae</taxon>
        <taxon>Pseudoalteromonas</taxon>
    </lineage>
</organism>
<keyword evidence="3" id="KW-0238">DNA-binding</keyword>
<dbReference type="Pfam" id="PF00126">
    <property type="entry name" value="HTH_1"/>
    <property type="match status" value="1"/>
</dbReference>
<dbReference type="PATRIC" id="fig|151081.8.peg.1966"/>
<feature type="domain" description="HTH lysR-type" evidence="5">
    <location>
        <begin position="4"/>
        <end position="61"/>
    </location>
</feature>
<dbReference type="InterPro" id="IPR005119">
    <property type="entry name" value="LysR_subst-bd"/>
</dbReference>
<dbReference type="Pfam" id="PF03466">
    <property type="entry name" value="LysR_substrate"/>
    <property type="match status" value="1"/>
</dbReference>
<dbReference type="PROSITE" id="PS50931">
    <property type="entry name" value="HTH_LYSR"/>
    <property type="match status" value="1"/>
</dbReference>
<dbReference type="PANTHER" id="PTHR30126">
    <property type="entry name" value="HTH-TYPE TRANSCRIPTIONAL REGULATOR"/>
    <property type="match status" value="1"/>
</dbReference>
<dbReference type="RefSeq" id="WP_045979433.1">
    <property type="nucleotide sequence ID" value="NZ_JXXY01000007.1"/>
</dbReference>
<sequence>MLRITLEQWRMFRAVVEYGGFNQAAAGVHKSQSSIHNAVAKIEAALGVKLFTVHGRKTTLTEAGSMMLRRAQYLLDEAAKVEAMGHTLGEGIESQLRIAVDELLPKELLFSVLEATSSQFPLLRIELFESVLAGANELLQDNKVDIAISPLANDDFCEELGHFEFIAVAHPQHALQQIPRALTFEDLKAHRQIVVRDSALNAQQSSGWLGAEQRWTVSHLHTSINMISKGLGFAWLPRIAITEQLEQGTLKALNIAGADTRTALLYLLFKDGDNLGPAARTFIGELRYRLMADE</sequence>
<evidence type="ECO:0000313" key="6">
    <source>
        <dbReference type="EMBL" id="KJY99317.1"/>
    </source>
</evidence>
<evidence type="ECO:0000313" key="7">
    <source>
        <dbReference type="Proteomes" id="UP000033664"/>
    </source>
</evidence>
<keyword evidence="4" id="KW-0804">Transcription</keyword>
<evidence type="ECO:0000256" key="2">
    <source>
        <dbReference type="ARBA" id="ARBA00023015"/>
    </source>
</evidence>
<keyword evidence="7" id="KW-1185">Reference proteome</keyword>
<dbReference type="GeneID" id="58228947"/>
<dbReference type="PANTHER" id="PTHR30126:SF88">
    <property type="entry name" value="TRANSCRIPTIONAL REGULATOR-RELATED"/>
    <property type="match status" value="1"/>
</dbReference>
<dbReference type="InterPro" id="IPR036390">
    <property type="entry name" value="WH_DNA-bd_sf"/>
</dbReference>
<dbReference type="Gene3D" id="3.40.190.290">
    <property type="match status" value="1"/>
</dbReference>
<dbReference type="EMBL" id="JXXZ01000008">
    <property type="protein sequence ID" value="KJY99317.1"/>
    <property type="molecule type" value="Genomic_DNA"/>
</dbReference>
<dbReference type="SUPFAM" id="SSF53850">
    <property type="entry name" value="Periplasmic binding protein-like II"/>
    <property type="match status" value="1"/>
</dbReference>
<comment type="similarity">
    <text evidence="1">Belongs to the LysR transcriptional regulatory family.</text>
</comment>
<gene>
    <name evidence="6" type="ORF">TW72_10630</name>
</gene>
<dbReference type="SUPFAM" id="SSF46785">
    <property type="entry name" value="Winged helix' DNA-binding domain"/>
    <property type="match status" value="1"/>
</dbReference>
<evidence type="ECO:0000259" key="5">
    <source>
        <dbReference type="PROSITE" id="PS50931"/>
    </source>
</evidence>
<name>A0A0F4PQF0_9GAMM</name>
<dbReference type="eggNOG" id="COG0583">
    <property type="taxonomic scope" value="Bacteria"/>
</dbReference>
<keyword evidence="2" id="KW-0805">Transcription regulation</keyword>
<protein>
    <submittedName>
        <fullName evidence="6">LysR family transcriptional regulator</fullName>
    </submittedName>
</protein>
<accession>A0A0F4PQF0</accession>
<dbReference type="Proteomes" id="UP000033664">
    <property type="component" value="Unassembled WGS sequence"/>
</dbReference>
<reference evidence="6 7" key="1">
    <citation type="journal article" date="2015" name="BMC Genomics">
        <title>Genome mining reveals unlocked bioactive potential of marine Gram-negative bacteria.</title>
        <authorList>
            <person name="Machado H."/>
            <person name="Sonnenschein E.C."/>
            <person name="Melchiorsen J."/>
            <person name="Gram L."/>
        </authorList>
    </citation>
    <scope>NUCLEOTIDE SEQUENCE [LARGE SCALE GENOMIC DNA]</scope>
    <source>
        <strain evidence="6 7">S3137</strain>
    </source>
</reference>
<evidence type="ECO:0000256" key="3">
    <source>
        <dbReference type="ARBA" id="ARBA00023125"/>
    </source>
</evidence>
<comment type="caution">
    <text evidence="6">The sequence shown here is derived from an EMBL/GenBank/DDBJ whole genome shotgun (WGS) entry which is preliminary data.</text>
</comment>
<dbReference type="Gene3D" id="1.10.10.10">
    <property type="entry name" value="Winged helix-like DNA-binding domain superfamily/Winged helix DNA-binding domain"/>
    <property type="match status" value="1"/>
</dbReference>
<dbReference type="AlphaFoldDB" id="A0A0F4PQF0"/>
<dbReference type="GO" id="GO:0003700">
    <property type="term" value="F:DNA-binding transcription factor activity"/>
    <property type="evidence" value="ECO:0007669"/>
    <property type="project" value="InterPro"/>
</dbReference>
<dbReference type="InterPro" id="IPR000847">
    <property type="entry name" value="LysR_HTH_N"/>
</dbReference>
<evidence type="ECO:0000256" key="4">
    <source>
        <dbReference type="ARBA" id="ARBA00023163"/>
    </source>
</evidence>
<dbReference type="GO" id="GO:0000976">
    <property type="term" value="F:transcription cis-regulatory region binding"/>
    <property type="evidence" value="ECO:0007669"/>
    <property type="project" value="TreeGrafter"/>
</dbReference>